<dbReference type="FunFam" id="3.30.63.10:FF:000002">
    <property type="entry name" value="Guanylate kinase 1"/>
    <property type="match status" value="1"/>
</dbReference>
<dbReference type="Gene3D" id="3.30.63.10">
    <property type="entry name" value="Guanylate Kinase phosphate binding domain"/>
    <property type="match status" value="1"/>
</dbReference>
<dbReference type="InterPro" id="IPR008144">
    <property type="entry name" value="Guanylate_kin-like_dom"/>
</dbReference>
<dbReference type="CDD" id="cd00071">
    <property type="entry name" value="GMPK"/>
    <property type="match status" value="1"/>
</dbReference>
<accession>A0A6J8B989</accession>
<gene>
    <name evidence="8" type="ORF">MCOR_16064</name>
</gene>
<name>A0A6J8B989_MYTCO</name>
<dbReference type="GO" id="GO:0004385">
    <property type="term" value="F:GMP kinase activity"/>
    <property type="evidence" value="ECO:0007669"/>
    <property type="project" value="UniProtKB-EC"/>
</dbReference>
<protein>
    <recommendedName>
        <fullName evidence="2">guanylate kinase</fullName>
        <ecNumber evidence="2">2.7.4.8</ecNumber>
    </recommendedName>
</protein>
<dbReference type="Proteomes" id="UP000507470">
    <property type="component" value="Unassembled WGS sequence"/>
</dbReference>
<dbReference type="PANTHER" id="PTHR23117">
    <property type="entry name" value="GUANYLATE KINASE-RELATED"/>
    <property type="match status" value="1"/>
</dbReference>
<dbReference type="Gene3D" id="3.40.50.300">
    <property type="entry name" value="P-loop containing nucleotide triphosphate hydrolases"/>
    <property type="match status" value="1"/>
</dbReference>
<keyword evidence="3 8" id="KW-0808">Transferase</keyword>
<dbReference type="NCBIfam" id="TIGR03263">
    <property type="entry name" value="guanyl_kin"/>
    <property type="match status" value="1"/>
</dbReference>
<dbReference type="Pfam" id="PF00625">
    <property type="entry name" value="Guanylate_kin"/>
    <property type="match status" value="1"/>
</dbReference>
<proteinExistence type="inferred from homology"/>
<evidence type="ECO:0000256" key="1">
    <source>
        <dbReference type="ARBA" id="ARBA00005790"/>
    </source>
</evidence>
<keyword evidence="9" id="KW-1185">Reference proteome</keyword>
<dbReference type="AlphaFoldDB" id="A0A6J8B989"/>
<keyword evidence="5" id="KW-0418">Kinase</keyword>
<dbReference type="SUPFAM" id="SSF52540">
    <property type="entry name" value="P-loop containing nucleoside triphosphate hydrolases"/>
    <property type="match status" value="1"/>
</dbReference>
<dbReference type="InterPro" id="IPR008145">
    <property type="entry name" value="GK/Ca_channel_bsu"/>
</dbReference>
<dbReference type="GO" id="GO:0005524">
    <property type="term" value="F:ATP binding"/>
    <property type="evidence" value="ECO:0007669"/>
    <property type="project" value="UniProtKB-KW"/>
</dbReference>
<organism evidence="8 9">
    <name type="scientific">Mytilus coruscus</name>
    <name type="common">Sea mussel</name>
    <dbReference type="NCBI Taxonomy" id="42192"/>
    <lineage>
        <taxon>Eukaryota</taxon>
        <taxon>Metazoa</taxon>
        <taxon>Spiralia</taxon>
        <taxon>Lophotrochozoa</taxon>
        <taxon>Mollusca</taxon>
        <taxon>Bivalvia</taxon>
        <taxon>Autobranchia</taxon>
        <taxon>Pteriomorphia</taxon>
        <taxon>Mytilida</taxon>
        <taxon>Mytiloidea</taxon>
        <taxon>Mytilidae</taxon>
        <taxon>Mytilinae</taxon>
        <taxon>Mytilus</taxon>
    </lineage>
</organism>
<sequence length="168" mass="19200">MLFIDTTRNPRPGEQDGKDYFFVTRPDFEALIAENGFLEHAEFSGNRYGTSKKAVEDIQKTGRICILDVEVNGVKNIKKTDFNARYVFVRPPSMEVLVERLKSRGTETEESLQKRINSATESLEYAEQKGSYDHIVVNDDLDKAYDNFRGLLIEDITALQQARLKATK</sequence>
<evidence type="ECO:0000256" key="3">
    <source>
        <dbReference type="ARBA" id="ARBA00022679"/>
    </source>
</evidence>
<dbReference type="InterPro" id="IPR027417">
    <property type="entry name" value="P-loop_NTPase"/>
</dbReference>
<dbReference type="EC" id="2.7.4.8" evidence="2"/>
<dbReference type="PANTHER" id="PTHR23117:SF13">
    <property type="entry name" value="GUANYLATE KINASE"/>
    <property type="match status" value="1"/>
</dbReference>
<evidence type="ECO:0000259" key="7">
    <source>
        <dbReference type="PROSITE" id="PS50052"/>
    </source>
</evidence>
<evidence type="ECO:0000256" key="4">
    <source>
        <dbReference type="ARBA" id="ARBA00022741"/>
    </source>
</evidence>
<keyword evidence="4" id="KW-0547">Nucleotide-binding</keyword>
<keyword evidence="6" id="KW-0067">ATP-binding</keyword>
<dbReference type="SMART" id="SM00072">
    <property type="entry name" value="GuKc"/>
    <property type="match status" value="1"/>
</dbReference>
<evidence type="ECO:0000313" key="9">
    <source>
        <dbReference type="Proteomes" id="UP000507470"/>
    </source>
</evidence>
<dbReference type="GO" id="GO:0005829">
    <property type="term" value="C:cytosol"/>
    <property type="evidence" value="ECO:0007669"/>
    <property type="project" value="TreeGrafter"/>
</dbReference>
<dbReference type="OrthoDB" id="6334211at2759"/>
<dbReference type="InterPro" id="IPR020590">
    <property type="entry name" value="Guanylate_kinase_CS"/>
</dbReference>
<feature type="domain" description="Guanylate kinase-like" evidence="7">
    <location>
        <begin position="1"/>
        <end position="153"/>
    </location>
</feature>
<evidence type="ECO:0000256" key="6">
    <source>
        <dbReference type="ARBA" id="ARBA00022840"/>
    </source>
</evidence>
<dbReference type="EMBL" id="CACVKT020002820">
    <property type="protein sequence ID" value="CAC5380071.1"/>
    <property type="molecule type" value="Genomic_DNA"/>
</dbReference>
<dbReference type="PROSITE" id="PS00856">
    <property type="entry name" value="GUANYLATE_KINASE_1"/>
    <property type="match status" value="1"/>
</dbReference>
<evidence type="ECO:0000256" key="5">
    <source>
        <dbReference type="ARBA" id="ARBA00022777"/>
    </source>
</evidence>
<dbReference type="PROSITE" id="PS50052">
    <property type="entry name" value="GUANYLATE_KINASE_2"/>
    <property type="match status" value="1"/>
</dbReference>
<comment type="similarity">
    <text evidence="1">Belongs to the guanylate kinase family.</text>
</comment>
<reference evidence="8 9" key="1">
    <citation type="submission" date="2020-06" db="EMBL/GenBank/DDBJ databases">
        <authorList>
            <person name="Li R."/>
            <person name="Bekaert M."/>
        </authorList>
    </citation>
    <scope>NUCLEOTIDE SEQUENCE [LARGE SCALE GENOMIC DNA]</scope>
    <source>
        <strain evidence="9">wild</strain>
    </source>
</reference>
<evidence type="ECO:0000313" key="8">
    <source>
        <dbReference type="EMBL" id="CAC5380071.1"/>
    </source>
</evidence>
<evidence type="ECO:0000256" key="2">
    <source>
        <dbReference type="ARBA" id="ARBA00012961"/>
    </source>
</evidence>
<dbReference type="InterPro" id="IPR017665">
    <property type="entry name" value="Guanylate_kinase"/>
</dbReference>